<dbReference type="InParanoid" id="G4VAU8"/>
<reference evidence="2" key="1">
    <citation type="submission" date="2018-12" db="UniProtKB">
        <authorList>
            <consortium name="WormBaseParasite"/>
        </authorList>
    </citation>
    <scope>IDENTIFICATION</scope>
    <source>
        <strain evidence="2">Puerto Rican</strain>
    </source>
</reference>
<organism evidence="2">
    <name type="scientific">Schistosoma mansoni</name>
    <name type="common">Blood fluke</name>
    <dbReference type="NCBI Taxonomy" id="6183"/>
    <lineage>
        <taxon>Eukaryota</taxon>
        <taxon>Metazoa</taxon>
        <taxon>Spiralia</taxon>
        <taxon>Lophotrochozoa</taxon>
        <taxon>Platyhelminthes</taxon>
        <taxon>Trematoda</taxon>
        <taxon>Digenea</taxon>
        <taxon>Strigeidida</taxon>
        <taxon>Schistosomatoidea</taxon>
        <taxon>Schistosomatidae</taxon>
        <taxon>Schistosoma</taxon>
    </lineage>
</organism>
<protein>
    <submittedName>
        <fullName evidence="2">Smp_200150</fullName>
    </submittedName>
</protein>
<dbReference type="GeneID" id="29830384"/>
<keyword evidence="1" id="KW-0472">Membrane</keyword>
<dbReference type="KEGG" id="smm:Smp_200150"/>
<dbReference type="AlphaFoldDB" id="G4VAU8"/>
<feature type="transmembrane region" description="Helical" evidence="1">
    <location>
        <begin position="50"/>
        <end position="72"/>
    </location>
</feature>
<proteinExistence type="predicted"/>
<dbReference type="RefSeq" id="XP_018649401.1">
    <property type="nucleotide sequence ID" value="XM_018795050.1"/>
</dbReference>
<name>G4VAU8_SCHMA</name>
<keyword evidence="1" id="KW-1133">Transmembrane helix</keyword>
<dbReference type="CTD" id="29830384"/>
<dbReference type="HOGENOM" id="CLU_185536_0_0_1"/>
<accession>G4VAU8</accession>
<dbReference type="PhylomeDB" id="G4VAU8"/>
<sequence>MVRCSQFVWYINPVCLRIMIHISEAVIGVLDLTVWVRQEAGSTSTLICSYGFHVSWVRLIILFSLVGGNQYVHIPNRARTHSQVITLIMIFIQY</sequence>
<evidence type="ECO:0000313" key="2">
    <source>
        <dbReference type="WBParaSite" id="Smp_200150.1"/>
    </source>
</evidence>
<feature type="transmembrane region" description="Helical" evidence="1">
    <location>
        <begin position="7"/>
        <end position="30"/>
    </location>
</feature>
<evidence type="ECO:0000256" key="1">
    <source>
        <dbReference type="SAM" id="Phobius"/>
    </source>
</evidence>
<keyword evidence="1" id="KW-0812">Transmembrane</keyword>
<dbReference type="WBParaSite" id="Smp_200150.1">
    <property type="protein sequence ID" value="Smp_200150.1"/>
    <property type="gene ID" value="Smp_200150"/>
</dbReference>